<feature type="transmembrane region" description="Helical" evidence="1">
    <location>
        <begin position="82"/>
        <end position="101"/>
    </location>
</feature>
<name>A0A098THG8_9CYAN</name>
<reference evidence="2 3" key="1">
    <citation type="journal article" date="2014" name="Mol. Ecol.">
        <title>Evolution of Synechococcus.</title>
        <authorList>
            <person name="Dvorak P."/>
            <person name="Casamatta D."/>
            <person name="Hasler P."/>
            <person name="Poulickova A."/>
            <person name="Ondrej V."/>
            <person name="Sanges R."/>
        </authorList>
    </citation>
    <scope>NUCLEOTIDE SEQUENCE [LARGE SCALE GENOMIC DNA]</scope>
    <source>
        <strain evidence="2 3">CAUP A 1101</strain>
    </source>
</reference>
<evidence type="ECO:0000313" key="2">
    <source>
        <dbReference type="EMBL" id="KGF71422.1"/>
    </source>
</evidence>
<protein>
    <submittedName>
        <fullName evidence="2">Uncharacterized protein</fullName>
    </submittedName>
</protein>
<dbReference type="AlphaFoldDB" id="A0A098THG8"/>
<evidence type="ECO:0000313" key="3">
    <source>
        <dbReference type="Proteomes" id="UP000030170"/>
    </source>
</evidence>
<keyword evidence="1" id="KW-1133">Transmembrane helix</keyword>
<sequence>MMTDDRKSANSRKSTGWLIAIALGIGLARVLCHIFQNDLYALEPRVFVLPGLLSLAHIGGLCWAIAYFLVQKRSHIGRAVTPLAIYGLAFLPIVFIDPVMVDFQLHLPERQALADDIMHGKRQPDHRGILSLTQADRVYAQRVLINRDREQTKIIFERYYLALMFPGPSSGYVYLSNDLVTQTAPVQEYTKSYPLEDISNLIERKLTNNWYWANWDN</sequence>
<dbReference type="RefSeq" id="WP_156120686.1">
    <property type="nucleotide sequence ID" value="NZ_JJML01000078.1"/>
</dbReference>
<organism evidence="2 3">
    <name type="scientific">Neosynechococcus sphagnicola sy1</name>
    <dbReference type="NCBI Taxonomy" id="1497020"/>
    <lineage>
        <taxon>Bacteria</taxon>
        <taxon>Bacillati</taxon>
        <taxon>Cyanobacteriota</taxon>
        <taxon>Cyanophyceae</taxon>
        <taxon>Neosynechococcales</taxon>
        <taxon>Neosynechococcaceae</taxon>
        <taxon>Neosynechococcus</taxon>
    </lineage>
</organism>
<evidence type="ECO:0000256" key="1">
    <source>
        <dbReference type="SAM" id="Phobius"/>
    </source>
</evidence>
<dbReference type="Proteomes" id="UP000030170">
    <property type="component" value="Unassembled WGS sequence"/>
</dbReference>
<keyword evidence="3" id="KW-1185">Reference proteome</keyword>
<gene>
    <name evidence="2" type="ORF">DO97_19730</name>
</gene>
<comment type="caution">
    <text evidence="2">The sequence shown here is derived from an EMBL/GenBank/DDBJ whole genome shotgun (WGS) entry which is preliminary data.</text>
</comment>
<dbReference type="EMBL" id="JJML01000078">
    <property type="protein sequence ID" value="KGF71422.1"/>
    <property type="molecule type" value="Genomic_DNA"/>
</dbReference>
<accession>A0A098THG8</accession>
<keyword evidence="1" id="KW-0472">Membrane</keyword>
<keyword evidence="1" id="KW-0812">Transmembrane</keyword>
<proteinExistence type="predicted"/>
<feature type="transmembrane region" description="Helical" evidence="1">
    <location>
        <begin position="48"/>
        <end position="70"/>
    </location>
</feature>